<dbReference type="OrthoDB" id="9828391at2759"/>
<dbReference type="CDD" id="cd00063">
    <property type="entry name" value="FN3"/>
    <property type="match status" value="2"/>
</dbReference>
<keyword evidence="8 13" id="KW-0675">Receptor</keyword>
<evidence type="ECO:0000256" key="9">
    <source>
        <dbReference type="ARBA" id="ARBA00023180"/>
    </source>
</evidence>
<dbReference type="Proteomes" id="UP000727407">
    <property type="component" value="Unassembled WGS sequence"/>
</dbReference>
<accession>A0A8J4UMD2</accession>
<dbReference type="Gene3D" id="2.60.40.10">
    <property type="entry name" value="Immunoglobulins"/>
    <property type="match status" value="4"/>
</dbReference>
<evidence type="ECO:0000256" key="3">
    <source>
        <dbReference type="ARBA" id="ARBA00022692"/>
    </source>
</evidence>
<keyword evidence="3 10" id="KW-0812">Transmembrane</keyword>
<protein>
    <submittedName>
        <fullName evidence="13">Interleukin-6 receptor subunit beta-like</fullName>
    </submittedName>
</protein>
<feature type="domain" description="Fibronectin type-III" evidence="12">
    <location>
        <begin position="452"/>
        <end position="545"/>
    </location>
</feature>
<keyword evidence="6 10" id="KW-1133">Transmembrane helix</keyword>
<feature type="non-terminal residue" evidence="13">
    <location>
        <position position="1"/>
    </location>
</feature>
<comment type="subcellular location">
    <subcellularLocation>
        <location evidence="1">Membrane</location>
        <topology evidence="1">Single-pass type I membrane protein</topology>
    </subcellularLocation>
</comment>
<dbReference type="InterPro" id="IPR036116">
    <property type="entry name" value="FN3_sf"/>
</dbReference>
<dbReference type="AlphaFoldDB" id="A0A8J4UMD2"/>
<keyword evidence="9" id="KW-0325">Glycoprotein</keyword>
<dbReference type="PROSITE" id="PS50853">
    <property type="entry name" value="FN3"/>
    <property type="match status" value="2"/>
</dbReference>
<gene>
    <name evidence="13" type="ORF">DAT39_004949</name>
</gene>
<dbReference type="InterPro" id="IPR003961">
    <property type="entry name" value="FN3_dom"/>
</dbReference>
<evidence type="ECO:0000256" key="10">
    <source>
        <dbReference type="SAM" id="Phobius"/>
    </source>
</evidence>
<proteinExistence type="inferred from homology"/>
<dbReference type="InterPro" id="IPR052672">
    <property type="entry name" value="Type1_Cytokine_Rcpt_Type2"/>
</dbReference>
<name>A0A8J4UMD2_CLAMG</name>
<feature type="non-terminal residue" evidence="13">
    <location>
        <position position="598"/>
    </location>
</feature>
<evidence type="ECO:0000256" key="6">
    <source>
        <dbReference type="ARBA" id="ARBA00022989"/>
    </source>
</evidence>
<organism evidence="13 14">
    <name type="scientific">Clarias magur</name>
    <name type="common">Asian catfish</name>
    <name type="synonym">Macropteronotus magur</name>
    <dbReference type="NCBI Taxonomy" id="1594786"/>
    <lineage>
        <taxon>Eukaryota</taxon>
        <taxon>Metazoa</taxon>
        <taxon>Chordata</taxon>
        <taxon>Craniata</taxon>
        <taxon>Vertebrata</taxon>
        <taxon>Euteleostomi</taxon>
        <taxon>Actinopterygii</taxon>
        <taxon>Neopterygii</taxon>
        <taxon>Teleostei</taxon>
        <taxon>Ostariophysi</taxon>
        <taxon>Siluriformes</taxon>
        <taxon>Clariidae</taxon>
        <taxon>Clarias</taxon>
    </lineage>
</organism>
<keyword evidence="4 11" id="KW-0732">Signal</keyword>
<dbReference type="GO" id="GO:0005886">
    <property type="term" value="C:plasma membrane"/>
    <property type="evidence" value="ECO:0007669"/>
    <property type="project" value="UniProtKB-ARBA"/>
</dbReference>
<evidence type="ECO:0000313" key="13">
    <source>
        <dbReference type="EMBL" id="KAF5905319.1"/>
    </source>
</evidence>
<evidence type="ECO:0000256" key="5">
    <source>
        <dbReference type="ARBA" id="ARBA00022737"/>
    </source>
</evidence>
<dbReference type="SMART" id="SM00060">
    <property type="entry name" value="FN3"/>
    <property type="match status" value="4"/>
</dbReference>
<evidence type="ECO:0000313" key="14">
    <source>
        <dbReference type="Proteomes" id="UP000727407"/>
    </source>
</evidence>
<comment type="similarity">
    <text evidence="2">Belongs to the type I cytokine receptor family. Type 2 subfamily.</text>
</comment>
<evidence type="ECO:0000256" key="8">
    <source>
        <dbReference type="ARBA" id="ARBA00023170"/>
    </source>
</evidence>
<feature type="transmembrane region" description="Helical" evidence="10">
    <location>
        <begin position="550"/>
        <end position="572"/>
    </location>
</feature>
<comment type="caution">
    <text evidence="13">The sequence shown here is derived from an EMBL/GenBank/DDBJ whole genome shotgun (WGS) entry which is preliminary data.</text>
</comment>
<feature type="domain" description="Fibronectin type-III" evidence="12">
    <location>
        <begin position="157"/>
        <end position="254"/>
    </location>
</feature>
<keyword evidence="5" id="KW-0677">Repeat</keyword>
<evidence type="ECO:0000256" key="2">
    <source>
        <dbReference type="ARBA" id="ARBA00008921"/>
    </source>
</evidence>
<dbReference type="PANTHER" id="PTHR48423">
    <property type="entry name" value="INTERLEUKIN-27 RECEPTOR SUBUNIT ALPHA"/>
    <property type="match status" value="1"/>
</dbReference>
<feature type="chain" id="PRO_5035313451" evidence="11">
    <location>
        <begin position="18"/>
        <end position="598"/>
    </location>
</feature>
<sequence>MMRSLFWIFFLAHYGVPFKWHGKELPRSNRYTESLTITVSGEDLNMCESRRNVCVMDKRDCDLKLSHMQSKDKFLNTSCRYHVLQRTFACKWIYSSNIKTKTTNSFIFSQQEDFRHCPTILNPVAAFNLNIISKDIINNVAIISEVYTLSFKAISQPPHPVISSVNATETSLNVTWTRRHWHSTKCQIRYKASTTEHWTLDLLTIPEEEEELEILHVIDGLEPFSQYRLTVACSGNEGLWSDWSEEFQGMTLEAIPTAPPYVSFYVEPSDNISKPQKIILIWRALEAKEARGVILGYEVTYTPTNQPGLKRTVHTQDQKAILEVTAGDYDLTVMAYNTAGLSPSTYLQVSAGVFQSLPKVKGLWANSEASSLRIRWETTAVNVSEYVIEWFSSNNVASKQWRRLNGSTFSTVLTGDINPLKNYSITVYSLYGTLCALPETIQASLEHGTLLEIVHLQPVNVTKTSITVQWVWQKQFPTTNVLQYRLVLSGDQESNSLVVFPHQRQHSFLNLQTNARYTVSIYGETRSGNFSKANIELTTLNLESDEIIKAAVPVVLLIVAFGIFSVLSRTVYKNYFFPKIANPGHSLIGHWLLNPPCE</sequence>
<evidence type="ECO:0000256" key="7">
    <source>
        <dbReference type="ARBA" id="ARBA00023136"/>
    </source>
</evidence>
<evidence type="ECO:0000256" key="1">
    <source>
        <dbReference type="ARBA" id="ARBA00004479"/>
    </source>
</evidence>
<reference evidence="13" key="1">
    <citation type="submission" date="2020-07" db="EMBL/GenBank/DDBJ databases">
        <title>Clarias magur genome sequencing, assembly and annotation.</title>
        <authorList>
            <person name="Kushwaha B."/>
            <person name="Kumar R."/>
            <person name="Das P."/>
            <person name="Joshi C.G."/>
            <person name="Kumar D."/>
            <person name="Nagpure N.S."/>
            <person name="Pandey M."/>
            <person name="Agarwal S."/>
            <person name="Srivastava S."/>
            <person name="Singh M."/>
            <person name="Sahoo L."/>
            <person name="Jayasankar P."/>
            <person name="Meher P.K."/>
            <person name="Koringa P.G."/>
            <person name="Iquebal M.A."/>
            <person name="Das S.P."/>
            <person name="Bit A."/>
            <person name="Patnaik S."/>
            <person name="Patel N."/>
            <person name="Shah T.M."/>
            <person name="Hinsu A."/>
            <person name="Jena J.K."/>
        </authorList>
    </citation>
    <scope>NUCLEOTIDE SEQUENCE</scope>
    <source>
        <strain evidence="13">CIFAMagur01</strain>
        <tissue evidence="13">Testis</tissue>
    </source>
</reference>
<feature type="signal peptide" evidence="11">
    <location>
        <begin position="1"/>
        <end position="17"/>
    </location>
</feature>
<evidence type="ECO:0000256" key="4">
    <source>
        <dbReference type="ARBA" id="ARBA00022729"/>
    </source>
</evidence>
<keyword evidence="14" id="KW-1185">Reference proteome</keyword>
<dbReference type="SUPFAM" id="SSF49265">
    <property type="entry name" value="Fibronectin type III"/>
    <property type="match status" value="2"/>
</dbReference>
<dbReference type="InterPro" id="IPR013783">
    <property type="entry name" value="Ig-like_fold"/>
</dbReference>
<dbReference type="Pfam" id="PF00041">
    <property type="entry name" value="fn3"/>
    <property type="match status" value="1"/>
</dbReference>
<dbReference type="EMBL" id="QNUK01000046">
    <property type="protein sequence ID" value="KAF5905319.1"/>
    <property type="molecule type" value="Genomic_DNA"/>
</dbReference>
<keyword evidence="7 10" id="KW-0472">Membrane</keyword>
<evidence type="ECO:0000259" key="12">
    <source>
        <dbReference type="PROSITE" id="PS50853"/>
    </source>
</evidence>
<dbReference type="PANTHER" id="PTHR48423:SF1">
    <property type="entry name" value="INTERLEUKIN-27 RECEPTOR SUBUNIT ALPHA"/>
    <property type="match status" value="1"/>
</dbReference>
<evidence type="ECO:0000256" key="11">
    <source>
        <dbReference type="SAM" id="SignalP"/>
    </source>
</evidence>